<name>A0A1F6P881_9BACT</name>
<accession>A0A1F6P881</accession>
<dbReference type="STRING" id="1798705.A2563_05360"/>
<reference evidence="3 4" key="1">
    <citation type="journal article" date="2016" name="Nat. Commun.">
        <title>Thousands of microbial genomes shed light on interconnected biogeochemical processes in an aquifer system.</title>
        <authorList>
            <person name="Anantharaman K."/>
            <person name="Brown C.T."/>
            <person name="Hug L.A."/>
            <person name="Sharon I."/>
            <person name="Castelle C.J."/>
            <person name="Probst A.J."/>
            <person name="Thomas B.C."/>
            <person name="Singh A."/>
            <person name="Wilkins M.J."/>
            <person name="Karaoz U."/>
            <person name="Brodie E.L."/>
            <person name="Williams K.H."/>
            <person name="Hubbard S.S."/>
            <person name="Banfield J.F."/>
        </authorList>
    </citation>
    <scope>NUCLEOTIDE SEQUENCE [LARGE SCALE GENOMIC DNA]</scope>
</reference>
<dbReference type="Proteomes" id="UP000176634">
    <property type="component" value="Unassembled WGS sequence"/>
</dbReference>
<dbReference type="EMBL" id="MFRA01000006">
    <property type="protein sequence ID" value="OGH92377.1"/>
    <property type="molecule type" value="Genomic_DNA"/>
</dbReference>
<dbReference type="AlphaFoldDB" id="A0A1F6P881"/>
<feature type="region of interest" description="Disordered" evidence="1">
    <location>
        <begin position="1"/>
        <end position="22"/>
    </location>
</feature>
<proteinExistence type="predicted"/>
<evidence type="ECO:0000256" key="2">
    <source>
        <dbReference type="SAM" id="Phobius"/>
    </source>
</evidence>
<organism evidence="3 4">
    <name type="scientific">Candidatus Magasanikbacteria bacterium RIFOXYD1_FULL_40_23</name>
    <dbReference type="NCBI Taxonomy" id="1798705"/>
    <lineage>
        <taxon>Bacteria</taxon>
        <taxon>Candidatus Magasanikiibacteriota</taxon>
    </lineage>
</organism>
<evidence type="ECO:0000256" key="1">
    <source>
        <dbReference type="SAM" id="MobiDB-lite"/>
    </source>
</evidence>
<sequence>MFRHAQVPDSENTKKNDQKTDVTPAPIVSAIEKSKPVATLSGDLGLKELVEKNLKWSQIIYEQNRKINSKLMWMAIASWIKLFVIIIPLILAILFLPPVFKDIWSQYGELLGSGASDPNQKTNSFDSVIKLLNLDPAKQEQLKALLK</sequence>
<feature type="compositionally biased region" description="Basic and acidic residues" evidence="1">
    <location>
        <begin position="11"/>
        <end position="20"/>
    </location>
</feature>
<keyword evidence="2" id="KW-1133">Transmembrane helix</keyword>
<comment type="caution">
    <text evidence="3">The sequence shown here is derived from an EMBL/GenBank/DDBJ whole genome shotgun (WGS) entry which is preliminary data.</text>
</comment>
<evidence type="ECO:0000313" key="3">
    <source>
        <dbReference type="EMBL" id="OGH92377.1"/>
    </source>
</evidence>
<feature type="transmembrane region" description="Helical" evidence="2">
    <location>
        <begin position="71"/>
        <end position="96"/>
    </location>
</feature>
<evidence type="ECO:0000313" key="4">
    <source>
        <dbReference type="Proteomes" id="UP000176634"/>
    </source>
</evidence>
<gene>
    <name evidence="3" type="ORF">A2563_05360</name>
</gene>
<keyword evidence="2" id="KW-0812">Transmembrane</keyword>
<keyword evidence="2" id="KW-0472">Membrane</keyword>
<protein>
    <submittedName>
        <fullName evidence="3">Uncharacterized protein</fullName>
    </submittedName>
</protein>